<dbReference type="KEGG" id="tsu:Tresu_2417"/>
<dbReference type="Proteomes" id="UP000006852">
    <property type="component" value="Chromosome"/>
</dbReference>
<dbReference type="CDD" id="cd12110">
    <property type="entry name" value="PHP_HisPPase_Hisj_like"/>
    <property type="match status" value="1"/>
</dbReference>
<evidence type="ECO:0000256" key="4">
    <source>
        <dbReference type="ARBA" id="ARBA00022605"/>
    </source>
</evidence>
<dbReference type="GO" id="GO:0004401">
    <property type="term" value="F:histidinol-phosphatase activity"/>
    <property type="evidence" value="ECO:0007669"/>
    <property type="project" value="UniProtKB-UniRule"/>
</dbReference>
<dbReference type="SMART" id="SM00481">
    <property type="entry name" value="POLIIIAc"/>
    <property type="match status" value="1"/>
</dbReference>
<feature type="domain" description="Polymerase/histidinol phosphatase N-terminal" evidence="9">
    <location>
        <begin position="4"/>
        <end position="85"/>
    </location>
</feature>
<dbReference type="OrthoDB" id="9775255at2"/>
<evidence type="ECO:0000256" key="1">
    <source>
        <dbReference type="ARBA" id="ARBA00004970"/>
    </source>
</evidence>
<proteinExistence type="inferred from homology"/>
<dbReference type="Gene3D" id="3.20.20.140">
    <property type="entry name" value="Metal-dependent hydrolases"/>
    <property type="match status" value="1"/>
</dbReference>
<evidence type="ECO:0000313" key="10">
    <source>
        <dbReference type="EMBL" id="AEB15279.1"/>
    </source>
</evidence>
<keyword evidence="11" id="KW-1185">Reference proteome</keyword>
<dbReference type="GO" id="GO:0005737">
    <property type="term" value="C:cytoplasm"/>
    <property type="evidence" value="ECO:0007669"/>
    <property type="project" value="TreeGrafter"/>
</dbReference>
<dbReference type="PANTHER" id="PTHR21039:SF0">
    <property type="entry name" value="HISTIDINOL-PHOSPHATASE"/>
    <property type="match status" value="1"/>
</dbReference>
<evidence type="ECO:0000259" key="9">
    <source>
        <dbReference type="SMART" id="SM00481"/>
    </source>
</evidence>
<dbReference type="InterPro" id="IPR004013">
    <property type="entry name" value="PHP_dom"/>
</dbReference>
<dbReference type="GO" id="GO:0000105">
    <property type="term" value="P:L-histidine biosynthetic process"/>
    <property type="evidence" value="ECO:0007669"/>
    <property type="project" value="UniProtKB-UniRule"/>
</dbReference>
<dbReference type="InterPro" id="IPR010140">
    <property type="entry name" value="Histidinol_P_phosphatase_HisJ"/>
</dbReference>
<organism evidence="10 11">
    <name type="scientific">Treponema succinifaciens (strain ATCC 33096 / DSM 2489 / 6091)</name>
    <dbReference type="NCBI Taxonomy" id="869209"/>
    <lineage>
        <taxon>Bacteria</taxon>
        <taxon>Pseudomonadati</taxon>
        <taxon>Spirochaetota</taxon>
        <taxon>Spirochaetia</taxon>
        <taxon>Spirochaetales</taxon>
        <taxon>Treponemataceae</taxon>
        <taxon>Treponema</taxon>
    </lineage>
</organism>
<evidence type="ECO:0000256" key="2">
    <source>
        <dbReference type="ARBA" id="ARBA00009152"/>
    </source>
</evidence>
<keyword evidence="5 8" id="KW-0378">Hydrolase</keyword>
<keyword evidence="6 8" id="KW-0368">Histidine biosynthesis</keyword>
<reference evidence="10 11" key="1">
    <citation type="journal article" date="2011" name="Stand. Genomic Sci.">
        <title>Complete genome sequence of Treponema succinifaciens type strain (6091).</title>
        <authorList>
            <person name="Han C."/>
            <person name="Gronow S."/>
            <person name="Teshima H."/>
            <person name="Lapidus A."/>
            <person name="Nolan M."/>
            <person name="Lucas S."/>
            <person name="Hammon N."/>
            <person name="Deshpande S."/>
            <person name="Cheng J.F."/>
            <person name="Zeytun A."/>
            <person name="Tapia R."/>
            <person name="Goodwin L."/>
            <person name="Pitluck S."/>
            <person name="Liolios K."/>
            <person name="Pagani I."/>
            <person name="Ivanova N."/>
            <person name="Mavromatis K."/>
            <person name="Mikhailova N."/>
            <person name="Huntemann M."/>
            <person name="Pati A."/>
            <person name="Chen A."/>
            <person name="Palaniappan K."/>
            <person name="Land M."/>
            <person name="Hauser L."/>
            <person name="Brambilla E.M."/>
            <person name="Rohde M."/>
            <person name="Goker M."/>
            <person name="Woyke T."/>
            <person name="Bristow J."/>
            <person name="Eisen J.A."/>
            <person name="Markowitz V."/>
            <person name="Hugenholtz P."/>
            <person name="Kyrpides N.C."/>
            <person name="Klenk H.P."/>
            <person name="Detter J.C."/>
        </authorList>
    </citation>
    <scope>NUCLEOTIDE SEQUENCE [LARGE SCALE GENOMIC DNA]</scope>
    <source>
        <strain evidence="11">ATCC 33096 / DSM 2489 / 6091</strain>
    </source>
</reference>
<dbReference type="GeneID" id="302999531"/>
<dbReference type="AlphaFoldDB" id="F2NTU7"/>
<dbReference type="InterPro" id="IPR003141">
    <property type="entry name" value="Pol/His_phosphatase_N"/>
</dbReference>
<evidence type="ECO:0000256" key="5">
    <source>
        <dbReference type="ARBA" id="ARBA00022801"/>
    </source>
</evidence>
<gene>
    <name evidence="10" type="ordered locus">Tresu_2417</name>
</gene>
<dbReference type="SUPFAM" id="SSF89550">
    <property type="entry name" value="PHP domain-like"/>
    <property type="match status" value="1"/>
</dbReference>
<name>F2NTU7_TRES6</name>
<dbReference type="eggNOG" id="COG1387">
    <property type="taxonomic scope" value="Bacteria"/>
</dbReference>
<reference evidence="11" key="2">
    <citation type="submission" date="2011-04" db="EMBL/GenBank/DDBJ databases">
        <title>The complete genome of chromosome of Treponema succinifaciens DSM 2489.</title>
        <authorList>
            <person name="Lucas S."/>
            <person name="Copeland A."/>
            <person name="Lapidus A."/>
            <person name="Bruce D."/>
            <person name="Goodwin L."/>
            <person name="Pitluck S."/>
            <person name="Peters L."/>
            <person name="Kyrpides N."/>
            <person name="Mavromatis K."/>
            <person name="Ivanova N."/>
            <person name="Ovchinnikova G."/>
            <person name="Teshima H."/>
            <person name="Detter J.C."/>
            <person name="Tapia R."/>
            <person name="Han C."/>
            <person name="Land M."/>
            <person name="Hauser L."/>
            <person name="Markowitz V."/>
            <person name="Cheng J.-F."/>
            <person name="Hugenholtz P."/>
            <person name="Woyke T."/>
            <person name="Wu D."/>
            <person name="Gronow S."/>
            <person name="Wellnitz S."/>
            <person name="Brambilla E."/>
            <person name="Klenk H.-P."/>
            <person name="Eisen J.A."/>
        </authorList>
    </citation>
    <scope>NUCLEOTIDE SEQUENCE [LARGE SCALE GENOMIC DNA]</scope>
    <source>
        <strain evidence="11">ATCC 33096 / DSM 2489 / 6091</strain>
    </source>
</reference>
<sequence length="280" mass="32030">MIKSNFHTHSTFCDGKNTPEEMVEVAIEKKIDILGFSSHSMYPFSSDWHIPSNSHEEYIREILRLKKKYSGRIKIYAGFEADYIAGVCSPDFKNYEKFNPDFLIGSVHFVPGKKGFFEADGNQDSVCKRIKECFGGNVKKAVQEYFSLEREMLEKSSFTFLGHADLIRKQNLGGRNLFDENSQWYKNELKEVAKAAAKTGVCVEVNTGGILRSGMNLPYPSPYFLSLLKERNVPVTITSDAHLAFGIDWWFDEAVEYIKKSGYTELSYYEDGSLKTQEIY</sequence>
<dbReference type="PANTHER" id="PTHR21039">
    <property type="entry name" value="HISTIDINOL PHOSPHATASE-RELATED"/>
    <property type="match status" value="1"/>
</dbReference>
<protein>
    <recommendedName>
        <fullName evidence="3 8">Histidinol-phosphatase</fullName>
        <shortName evidence="8">HolPase</shortName>
        <ecNumber evidence="3 8">3.1.3.15</ecNumber>
    </recommendedName>
</protein>
<dbReference type="EMBL" id="CP002631">
    <property type="protein sequence ID" value="AEB15279.1"/>
    <property type="molecule type" value="Genomic_DNA"/>
</dbReference>
<dbReference type="RefSeq" id="WP_013702530.1">
    <property type="nucleotide sequence ID" value="NC_015385.1"/>
</dbReference>
<evidence type="ECO:0000256" key="8">
    <source>
        <dbReference type="RuleBase" id="RU366003"/>
    </source>
</evidence>
<dbReference type="HOGENOM" id="CLU_054611_2_1_12"/>
<dbReference type="InterPro" id="IPR016195">
    <property type="entry name" value="Pol/histidinol_Pase-like"/>
</dbReference>
<dbReference type="Pfam" id="PF02811">
    <property type="entry name" value="PHP"/>
    <property type="match status" value="1"/>
</dbReference>
<accession>F2NTU7</accession>
<comment type="catalytic activity">
    <reaction evidence="7 8">
        <text>L-histidinol phosphate + H2O = L-histidinol + phosphate</text>
        <dbReference type="Rhea" id="RHEA:14465"/>
        <dbReference type="ChEBI" id="CHEBI:15377"/>
        <dbReference type="ChEBI" id="CHEBI:43474"/>
        <dbReference type="ChEBI" id="CHEBI:57699"/>
        <dbReference type="ChEBI" id="CHEBI:57980"/>
        <dbReference type="EC" id="3.1.3.15"/>
    </reaction>
</comment>
<dbReference type="EC" id="3.1.3.15" evidence="3 8"/>
<dbReference type="STRING" id="869209.Tresu_2417"/>
<dbReference type="NCBIfam" id="TIGR01856">
    <property type="entry name" value="hisJ_fam"/>
    <property type="match status" value="1"/>
</dbReference>
<evidence type="ECO:0000256" key="3">
    <source>
        <dbReference type="ARBA" id="ARBA00013085"/>
    </source>
</evidence>
<evidence type="ECO:0000256" key="7">
    <source>
        <dbReference type="ARBA" id="ARBA00049158"/>
    </source>
</evidence>
<dbReference type="UniPathway" id="UPA00031">
    <property type="reaction ID" value="UER00013"/>
</dbReference>
<evidence type="ECO:0000256" key="6">
    <source>
        <dbReference type="ARBA" id="ARBA00023102"/>
    </source>
</evidence>
<keyword evidence="4 8" id="KW-0028">Amino-acid biosynthesis</keyword>
<comment type="similarity">
    <text evidence="2 8">Belongs to the PHP hydrolase family. HisK subfamily.</text>
</comment>
<evidence type="ECO:0000313" key="11">
    <source>
        <dbReference type="Proteomes" id="UP000006852"/>
    </source>
</evidence>
<comment type="pathway">
    <text evidence="1 8">Amino-acid biosynthesis; L-histidine biosynthesis; L-histidine from 5-phospho-alpha-D-ribose 1-diphosphate: step 8/9.</text>
</comment>